<feature type="transmembrane region" description="Helical" evidence="5">
    <location>
        <begin position="351"/>
        <end position="373"/>
    </location>
</feature>
<dbReference type="EMBL" id="JAUOTP010000003">
    <property type="protein sequence ID" value="MDO6414269.1"/>
    <property type="molecule type" value="Genomic_DNA"/>
</dbReference>
<feature type="domain" description="Major facilitator superfamily (MFS) profile" evidence="6">
    <location>
        <begin position="18"/>
        <end position="405"/>
    </location>
</feature>
<dbReference type="Pfam" id="PF07690">
    <property type="entry name" value="MFS_1"/>
    <property type="match status" value="1"/>
</dbReference>
<keyword evidence="8" id="KW-1185">Reference proteome</keyword>
<feature type="transmembrane region" description="Helical" evidence="5">
    <location>
        <begin position="143"/>
        <end position="164"/>
    </location>
</feature>
<dbReference type="InterPro" id="IPR050382">
    <property type="entry name" value="MFS_Na/Anion_cotransporter"/>
</dbReference>
<feature type="transmembrane region" description="Helical" evidence="5">
    <location>
        <begin position="170"/>
        <end position="189"/>
    </location>
</feature>
<dbReference type="PANTHER" id="PTHR11662">
    <property type="entry name" value="SOLUTE CARRIER FAMILY 17"/>
    <property type="match status" value="1"/>
</dbReference>
<evidence type="ECO:0000256" key="4">
    <source>
        <dbReference type="ARBA" id="ARBA00023136"/>
    </source>
</evidence>
<dbReference type="Proteomes" id="UP001169764">
    <property type="component" value="Unassembled WGS sequence"/>
</dbReference>
<dbReference type="SUPFAM" id="SSF103473">
    <property type="entry name" value="MFS general substrate transporter"/>
    <property type="match status" value="1"/>
</dbReference>
<evidence type="ECO:0000256" key="2">
    <source>
        <dbReference type="ARBA" id="ARBA00022692"/>
    </source>
</evidence>
<sequence length="416" mass="43560">MQADKKRGPPGANYPWSLIALLWVVAFLNAADRSVIVAVMPNIRAEYGLSGNQLALISSVFFWVYAAAALFTGRLGDSARRTRVVLYGLAFWSVATGLIPLVSGFAMLLGARAIVAAGESTYYPTATALIGDWHKPATRSRALSLHQTAVFAGSGLGALLAGALADHFGWRMPFLVFAVAGLLWVAVLYRTLQDAPIVHTAAEAGKGNEPYGVVLRIKPAVMLFVVFFLANGVANGITVWAPTFVHDMLGESLTGSAFYGSASINIAGFVAVPLGGLLADTLARRNPVGRFYTLAIGLTVAALMLLPMLWARSGAMVGMVLIATTLGKGLFDGCIYAAMQDVVPPSARSTAVGLMTTCGFIGAGFAPLVISVLSKTLGMAGAFASFGALYAIAVLILLATRESTRAAVIANQQQVQ</sequence>
<dbReference type="InterPro" id="IPR011701">
    <property type="entry name" value="MFS"/>
</dbReference>
<evidence type="ECO:0000256" key="5">
    <source>
        <dbReference type="SAM" id="Phobius"/>
    </source>
</evidence>
<name>A0ABT8Y9A4_9SPHN</name>
<feature type="transmembrane region" description="Helical" evidence="5">
    <location>
        <begin position="12"/>
        <end position="31"/>
    </location>
</feature>
<feature type="transmembrane region" description="Helical" evidence="5">
    <location>
        <begin position="291"/>
        <end position="310"/>
    </location>
</feature>
<feature type="transmembrane region" description="Helical" evidence="5">
    <location>
        <begin position="51"/>
        <end position="72"/>
    </location>
</feature>
<keyword evidence="2 5" id="KW-0812">Transmembrane</keyword>
<organism evidence="7 8">
    <name type="scientific">Sphingomonas natans</name>
    <dbReference type="NCBI Taxonomy" id="3063330"/>
    <lineage>
        <taxon>Bacteria</taxon>
        <taxon>Pseudomonadati</taxon>
        <taxon>Pseudomonadota</taxon>
        <taxon>Alphaproteobacteria</taxon>
        <taxon>Sphingomonadales</taxon>
        <taxon>Sphingomonadaceae</taxon>
        <taxon>Sphingomonas</taxon>
    </lineage>
</organism>
<dbReference type="Gene3D" id="1.20.1250.20">
    <property type="entry name" value="MFS general substrate transporter like domains"/>
    <property type="match status" value="1"/>
</dbReference>
<evidence type="ECO:0000313" key="8">
    <source>
        <dbReference type="Proteomes" id="UP001169764"/>
    </source>
</evidence>
<gene>
    <name evidence="7" type="ORF">Q4F19_07730</name>
</gene>
<evidence type="ECO:0000313" key="7">
    <source>
        <dbReference type="EMBL" id="MDO6414269.1"/>
    </source>
</evidence>
<evidence type="ECO:0000256" key="1">
    <source>
        <dbReference type="ARBA" id="ARBA00004141"/>
    </source>
</evidence>
<feature type="transmembrane region" description="Helical" evidence="5">
    <location>
        <begin position="257"/>
        <end position="279"/>
    </location>
</feature>
<dbReference type="RefSeq" id="WP_303541331.1">
    <property type="nucleotide sequence ID" value="NZ_JAUOTP010000003.1"/>
</dbReference>
<feature type="transmembrane region" description="Helical" evidence="5">
    <location>
        <begin position="221"/>
        <end position="245"/>
    </location>
</feature>
<dbReference type="InterPro" id="IPR020846">
    <property type="entry name" value="MFS_dom"/>
</dbReference>
<dbReference type="PANTHER" id="PTHR11662:SF399">
    <property type="entry name" value="FI19708P1-RELATED"/>
    <property type="match status" value="1"/>
</dbReference>
<evidence type="ECO:0000256" key="3">
    <source>
        <dbReference type="ARBA" id="ARBA00022989"/>
    </source>
</evidence>
<reference evidence="7" key="1">
    <citation type="submission" date="2023-07" db="EMBL/GenBank/DDBJ databases">
        <authorList>
            <person name="Kim M."/>
        </authorList>
    </citation>
    <scope>NUCLEOTIDE SEQUENCE</scope>
    <source>
        <strain evidence="7">BIUV-7</strain>
    </source>
</reference>
<keyword evidence="4 5" id="KW-0472">Membrane</keyword>
<protein>
    <submittedName>
        <fullName evidence="7">MFS transporter</fullName>
    </submittedName>
</protein>
<comment type="caution">
    <text evidence="7">The sequence shown here is derived from an EMBL/GenBank/DDBJ whole genome shotgun (WGS) entry which is preliminary data.</text>
</comment>
<accession>A0ABT8Y9A4</accession>
<feature type="transmembrane region" description="Helical" evidence="5">
    <location>
        <begin position="84"/>
        <end position="107"/>
    </location>
</feature>
<feature type="transmembrane region" description="Helical" evidence="5">
    <location>
        <begin position="316"/>
        <end position="339"/>
    </location>
</feature>
<dbReference type="InterPro" id="IPR036259">
    <property type="entry name" value="MFS_trans_sf"/>
</dbReference>
<feature type="transmembrane region" description="Helical" evidence="5">
    <location>
        <begin position="379"/>
        <end position="399"/>
    </location>
</feature>
<evidence type="ECO:0000259" key="6">
    <source>
        <dbReference type="PROSITE" id="PS50850"/>
    </source>
</evidence>
<comment type="subcellular location">
    <subcellularLocation>
        <location evidence="1">Membrane</location>
        <topology evidence="1">Multi-pass membrane protein</topology>
    </subcellularLocation>
</comment>
<keyword evidence="3 5" id="KW-1133">Transmembrane helix</keyword>
<dbReference type="PROSITE" id="PS50850">
    <property type="entry name" value="MFS"/>
    <property type="match status" value="1"/>
</dbReference>
<proteinExistence type="predicted"/>